<dbReference type="GeneID" id="87618151"/>
<dbReference type="EMBL" id="RZTZ01000016">
    <property type="protein sequence ID" value="RVT57553.1"/>
    <property type="molecule type" value="Genomic_DNA"/>
</dbReference>
<organism evidence="3 4">
    <name type="scientific">Niallia taxi</name>
    <dbReference type="NCBI Taxonomy" id="2499688"/>
    <lineage>
        <taxon>Bacteria</taxon>
        <taxon>Bacillati</taxon>
        <taxon>Bacillota</taxon>
        <taxon>Bacilli</taxon>
        <taxon>Bacillales</taxon>
        <taxon>Bacillaceae</taxon>
        <taxon>Niallia</taxon>
    </lineage>
</organism>
<keyword evidence="3" id="KW-0813">Transport</keyword>
<keyword evidence="1" id="KW-0812">Transmembrane</keyword>
<dbReference type="SUPFAM" id="SSF81324">
    <property type="entry name" value="Voltage-gated potassium channels"/>
    <property type="match status" value="1"/>
</dbReference>
<comment type="caution">
    <text evidence="3">The sequence shown here is derived from an EMBL/GenBank/DDBJ whole genome shotgun (WGS) entry which is preliminary data.</text>
</comment>
<dbReference type="Proteomes" id="UP000288024">
    <property type="component" value="Unassembled WGS sequence"/>
</dbReference>
<reference evidence="3 4" key="1">
    <citation type="submission" date="2019-01" db="EMBL/GenBank/DDBJ databases">
        <title>Bacillus sp. M5HDSG1-1, whole genome shotgun sequence.</title>
        <authorList>
            <person name="Tuo L."/>
        </authorList>
    </citation>
    <scope>NUCLEOTIDE SEQUENCE [LARGE SCALE GENOMIC DNA]</scope>
    <source>
        <strain evidence="3 4">M5HDSG1-1</strain>
    </source>
</reference>
<dbReference type="RefSeq" id="WP_127741635.1">
    <property type="nucleotide sequence ID" value="NZ_CP102589.1"/>
</dbReference>
<evidence type="ECO:0000313" key="3">
    <source>
        <dbReference type="EMBL" id="RVT57553.1"/>
    </source>
</evidence>
<gene>
    <name evidence="3" type="ORF">EM808_24065</name>
</gene>
<feature type="transmembrane region" description="Helical" evidence="1">
    <location>
        <begin position="37"/>
        <end position="58"/>
    </location>
</feature>
<evidence type="ECO:0000256" key="1">
    <source>
        <dbReference type="SAM" id="Phobius"/>
    </source>
</evidence>
<accession>A0A3S2UTW8</accession>
<name>A0A3S2UTW8_9BACI</name>
<dbReference type="InterPro" id="IPR013099">
    <property type="entry name" value="K_chnl_dom"/>
</dbReference>
<feature type="domain" description="Potassium channel" evidence="2">
    <location>
        <begin position="82"/>
        <end position="129"/>
    </location>
</feature>
<protein>
    <submittedName>
        <fullName evidence="3">Two pore domain potassium channel family protein</fullName>
    </submittedName>
</protein>
<keyword evidence="3" id="KW-0406">Ion transport</keyword>
<sequence>MFFYFLLAMIIFFIMMSLRTLFVPYRLKEKWVSFENFLYLFFVYITIMIGFGLIYTLLQLNGVQVYNESQQIYASSLHFLDELQTGIYFSGITLFSVGFGDLTPIGLGRLIVVIEALIGYTIPAAFVARAVLDMES</sequence>
<keyword evidence="3" id="KW-0407">Ion channel</keyword>
<feature type="transmembrane region" description="Helical" evidence="1">
    <location>
        <begin position="110"/>
        <end position="132"/>
    </location>
</feature>
<dbReference type="Pfam" id="PF07885">
    <property type="entry name" value="Ion_trans_2"/>
    <property type="match status" value="1"/>
</dbReference>
<evidence type="ECO:0000259" key="2">
    <source>
        <dbReference type="Pfam" id="PF07885"/>
    </source>
</evidence>
<feature type="transmembrane region" description="Helical" evidence="1">
    <location>
        <begin position="6"/>
        <end position="25"/>
    </location>
</feature>
<dbReference type="Gene3D" id="1.10.287.70">
    <property type="match status" value="1"/>
</dbReference>
<evidence type="ECO:0000313" key="4">
    <source>
        <dbReference type="Proteomes" id="UP000288024"/>
    </source>
</evidence>
<feature type="transmembrane region" description="Helical" evidence="1">
    <location>
        <begin position="85"/>
        <end position="103"/>
    </location>
</feature>
<dbReference type="GO" id="GO:0034220">
    <property type="term" value="P:monoatomic ion transmembrane transport"/>
    <property type="evidence" value="ECO:0007669"/>
    <property type="project" value="UniProtKB-KW"/>
</dbReference>
<keyword evidence="1" id="KW-0472">Membrane</keyword>
<keyword evidence="4" id="KW-1185">Reference proteome</keyword>
<dbReference type="AlphaFoldDB" id="A0A3S2UTW8"/>
<proteinExistence type="predicted"/>
<keyword evidence="1" id="KW-1133">Transmembrane helix</keyword>